<accession>A0A226EFJ1</accession>
<gene>
    <name evidence="3" type="ORF">Fcan01_09003</name>
</gene>
<evidence type="ECO:0000313" key="4">
    <source>
        <dbReference type="Proteomes" id="UP000198287"/>
    </source>
</evidence>
<name>A0A226EFJ1_FOLCA</name>
<feature type="domain" description="C2H2-type" evidence="2">
    <location>
        <begin position="74"/>
        <end position="95"/>
    </location>
</feature>
<feature type="region of interest" description="Disordered" evidence="1">
    <location>
        <begin position="25"/>
        <end position="45"/>
    </location>
</feature>
<dbReference type="OrthoDB" id="7430321at2759"/>
<sequence length="261" mass="28612">MGGQPMFHGRLDTFPPMLHDRLAYSQNFSGGPPPQAPSSGQIGNSLGALNYEVPSRSIQHFDDRSCSPPPVEICPQCDNVYTTKRLLKQHISQVHGRGRSKIKCHICPKSFCNQVTLRNYVNLIHGKGGYPCTACGKRMSNQSNRIIHEINVCKVVWEKGAIEREGVKVYHCGFHGCDKVCGRFKDMERFSTVIFLTIIATLAISEASGTDTYVPVERAETPEIGACYACGPGSLACCQPTFCCTNGSDYRCCQGKSPLGI</sequence>
<reference evidence="3 4" key="1">
    <citation type="submission" date="2015-12" db="EMBL/GenBank/DDBJ databases">
        <title>The genome of Folsomia candida.</title>
        <authorList>
            <person name="Faddeeva A."/>
            <person name="Derks M.F."/>
            <person name="Anvar Y."/>
            <person name="Smit S."/>
            <person name="Van Straalen N."/>
            <person name="Roelofs D."/>
        </authorList>
    </citation>
    <scope>NUCLEOTIDE SEQUENCE [LARGE SCALE GENOMIC DNA]</scope>
    <source>
        <strain evidence="3 4">VU population</strain>
        <tissue evidence="3">Whole body</tissue>
    </source>
</reference>
<dbReference type="InterPro" id="IPR013087">
    <property type="entry name" value="Znf_C2H2_type"/>
</dbReference>
<dbReference type="SUPFAM" id="SSF57667">
    <property type="entry name" value="beta-beta-alpha zinc fingers"/>
    <property type="match status" value="1"/>
</dbReference>
<evidence type="ECO:0000259" key="2">
    <source>
        <dbReference type="PROSITE" id="PS00028"/>
    </source>
</evidence>
<comment type="caution">
    <text evidence="3">The sequence shown here is derived from an EMBL/GenBank/DDBJ whole genome shotgun (WGS) entry which is preliminary data.</text>
</comment>
<dbReference type="PROSITE" id="PS00028">
    <property type="entry name" value="ZINC_FINGER_C2H2_1"/>
    <property type="match status" value="1"/>
</dbReference>
<dbReference type="Gene3D" id="3.30.160.60">
    <property type="entry name" value="Classic Zinc Finger"/>
    <property type="match status" value="2"/>
</dbReference>
<dbReference type="EMBL" id="LNIX01000004">
    <property type="protein sequence ID" value="OXA55571.1"/>
    <property type="molecule type" value="Genomic_DNA"/>
</dbReference>
<dbReference type="Proteomes" id="UP000198287">
    <property type="component" value="Unassembled WGS sequence"/>
</dbReference>
<proteinExistence type="predicted"/>
<dbReference type="InterPro" id="IPR036236">
    <property type="entry name" value="Znf_C2H2_sf"/>
</dbReference>
<dbReference type="AlphaFoldDB" id="A0A226EFJ1"/>
<keyword evidence="4" id="KW-1185">Reference proteome</keyword>
<evidence type="ECO:0000256" key="1">
    <source>
        <dbReference type="SAM" id="MobiDB-lite"/>
    </source>
</evidence>
<dbReference type="Pfam" id="PF00096">
    <property type="entry name" value="zf-C2H2"/>
    <property type="match status" value="1"/>
</dbReference>
<evidence type="ECO:0000313" key="3">
    <source>
        <dbReference type="EMBL" id="OXA55571.1"/>
    </source>
</evidence>
<organism evidence="3 4">
    <name type="scientific">Folsomia candida</name>
    <name type="common">Springtail</name>
    <dbReference type="NCBI Taxonomy" id="158441"/>
    <lineage>
        <taxon>Eukaryota</taxon>
        <taxon>Metazoa</taxon>
        <taxon>Ecdysozoa</taxon>
        <taxon>Arthropoda</taxon>
        <taxon>Hexapoda</taxon>
        <taxon>Collembola</taxon>
        <taxon>Entomobryomorpha</taxon>
        <taxon>Isotomoidea</taxon>
        <taxon>Isotomidae</taxon>
        <taxon>Proisotominae</taxon>
        <taxon>Folsomia</taxon>
    </lineage>
</organism>
<dbReference type="SMART" id="SM00355">
    <property type="entry name" value="ZnF_C2H2"/>
    <property type="match status" value="3"/>
</dbReference>
<protein>
    <submittedName>
        <fullName evidence="3">Zinc finger protein 1</fullName>
    </submittedName>
</protein>